<comment type="caution">
    <text evidence="1">The sequence shown here is derived from an EMBL/GenBank/DDBJ whole genome shotgun (WGS) entry which is preliminary data.</text>
</comment>
<dbReference type="OrthoDB" id="2390395at2"/>
<keyword evidence="2" id="KW-1185">Reference proteome</keyword>
<evidence type="ECO:0000313" key="1">
    <source>
        <dbReference type="EMBL" id="GEP85429.1"/>
    </source>
</evidence>
<dbReference type="AlphaFoldDB" id="A0A239U8B3"/>
<accession>A0A239U8B3</accession>
<sequence length="63" mass="7146">MQKKKSHAIFWVYTVLAVLFLLLFSFSIGAKSLPFAIITFVIMVGIFGAGFATKKKYRENGWL</sequence>
<name>A0A239U8B3_9STAP</name>
<gene>
    <name evidence="1" type="ORF">SPI02_20140</name>
</gene>
<dbReference type="Proteomes" id="UP000321736">
    <property type="component" value="Unassembled WGS sequence"/>
</dbReference>
<dbReference type="RefSeq" id="WP_095105954.1">
    <property type="nucleotide sequence ID" value="NZ_BKAR01000029.1"/>
</dbReference>
<dbReference type="EMBL" id="BKAR01000029">
    <property type="protein sequence ID" value="GEP85429.1"/>
    <property type="molecule type" value="Genomic_DNA"/>
</dbReference>
<dbReference type="Pfam" id="PF17259">
    <property type="entry name" value="DUF5325"/>
    <property type="match status" value="1"/>
</dbReference>
<dbReference type="InterPro" id="IPR035211">
    <property type="entry name" value="DUF5325"/>
</dbReference>
<reference evidence="1 2" key="1">
    <citation type="submission" date="2019-07" db="EMBL/GenBank/DDBJ databases">
        <title>Whole genome shotgun sequence of Staphylococcus piscifermentans NBRC 109625.</title>
        <authorList>
            <person name="Hosoyama A."/>
            <person name="Uohara A."/>
            <person name="Ohji S."/>
            <person name="Ichikawa N."/>
        </authorList>
    </citation>
    <scope>NUCLEOTIDE SEQUENCE [LARGE SCALE GENOMIC DNA]</scope>
    <source>
        <strain evidence="1 2">NBRC 109625</strain>
    </source>
</reference>
<proteinExistence type="predicted"/>
<protein>
    <submittedName>
        <fullName evidence="1">Membrane protein</fullName>
    </submittedName>
</protein>
<organism evidence="1 2">
    <name type="scientific">Staphylococcus piscifermentans</name>
    <dbReference type="NCBI Taxonomy" id="70258"/>
    <lineage>
        <taxon>Bacteria</taxon>
        <taxon>Bacillati</taxon>
        <taxon>Bacillota</taxon>
        <taxon>Bacilli</taxon>
        <taxon>Bacillales</taxon>
        <taxon>Staphylococcaceae</taxon>
        <taxon>Staphylococcus</taxon>
    </lineage>
</organism>
<evidence type="ECO:0000313" key="2">
    <source>
        <dbReference type="Proteomes" id="UP000321736"/>
    </source>
</evidence>